<keyword evidence="7" id="KW-1185">Reference proteome</keyword>
<dbReference type="Gene3D" id="3.80.10.10">
    <property type="entry name" value="Ribonuclease Inhibitor"/>
    <property type="match status" value="3"/>
</dbReference>
<keyword evidence="2 4" id="KW-0732">Signal</keyword>
<organism evidence="6 7">
    <name type="scientific">Daphnia galeata</name>
    <dbReference type="NCBI Taxonomy" id="27404"/>
    <lineage>
        <taxon>Eukaryota</taxon>
        <taxon>Metazoa</taxon>
        <taxon>Ecdysozoa</taxon>
        <taxon>Arthropoda</taxon>
        <taxon>Crustacea</taxon>
        <taxon>Branchiopoda</taxon>
        <taxon>Diplostraca</taxon>
        <taxon>Cladocera</taxon>
        <taxon>Anomopoda</taxon>
        <taxon>Daphniidae</taxon>
        <taxon>Daphnia</taxon>
    </lineage>
</organism>
<dbReference type="SUPFAM" id="SSF52058">
    <property type="entry name" value="L domain-like"/>
    <property type="match status" value="1"/>
</dbReference>
<dbReference type="Proteomes" id="UP000789390">
    <property type="component" value="Unassembled WGS sequence"/>
</dbReference>
<dbReference type="InterPro" id="IPR032675">
    <property type="entry name" value="LRR_dom_sf"/>
</dbReference>
<dbReference type="InterPro" id="IPR001611">
    <property type="entry name" value="Leu-rich_rpt"/>
</dbReference>
<sequence length="780" mass="86928">MHFTVGECEISQIMKISVVILLLFFQGIQSAPWSPSCPHECWCHESHLASIVDEWHPLNRMDSSSTSVNSSAPANDDILFRAVICVQQHDTEIETLLARLPSQTEAMKIIQASDAPEIRLTATHLAKFINLRALSLEGPEQQDSSSDAPTIILHSDSLKTLIHLQYLSLVNLELLDEPSPEQVTLVKIASASDNKSSSSSSSEQMAYYVVPEQQKEDEILPYEEFKKLPQQSQIVPWNGFSLLTNLEYLLIVGCQLPEAFSTGHSGAFTSLSHLKELTIRTSQLRVRLEMEPGDLMELESLSLADNELLEIKPGDLQGMGALQHLDLSGNQLTHLTENSFPFLPDLESLDLSGNPLGTLYPNTFANNVSSVRRLLLGSYRWKEGEIVVNRVPIEGMELVSMEFGPDSFNGLVKLQELWISQGHAEGNNTGLDSNYFKDLVSMFELHIRGRLVSIAADTFTANRRLQILDLKNCQLRRLSVDAFQSLRKLRVLDLSFNQLSQLPPGVFDPVSSSLKELWLNGNRLTTVPSDIFATLTTTKLIRLEDNPWHCTCQLEQLRATAVNKIKILDSLTNRTGYQYDRRVAPLCASPEALKGGSLFDVIRKPLRCNKVERLPRGSNNKATTTTTTTLMAMYGNDVWNDQPQLIEEDETIDHGPEATEEEHPLSLLGSILPSFNSRPETASQPHTLDDIIDHGEEVVESSSSTTPAAPSETTTLAISSKQINNNNVLSESINNIPEEVVVLKKSYLPAVVTLSKKSMKLRMEQEMMIKSQAKKKFFAI</sequence>
<dbReference type="InterPro" id="IPR003591">
    <property type="entry name" value="Leu-rich_rpt_typical-subtyp"/>
</dbReference>
<name>A0A8J2RNC6_9CRUS</name>
<feature type="domain" description="LRRCT" evidence="5">
    <location>
        <begin position="546"/>
        <end position="609"/>
    </location>
</feature>
<dbReference type="AlphaFoldDB" id="A0A8J2RNC6"/>
<keyword evidence="1" id="KW-0433">Leucine-rich repeat</keyword>
<dbReference type="OrthoDB" id="2020019at2759"/>
<dbReference type="PANTHER" id="PTHR24366">
    <property type="entry name" value="IG(IMMUNOGLOBULIN) AND LRR(LEUCINE RICH REPEAT) DOMAINS"/>
    <property type="match status" value="1"/>
</dbReference>
<accession>A0A8J2RNC6</accession>
<evidence type="ECO:0000313" key="6">
    <source>
        <dbReference type="EMBL" id="CAH0099562.1"/>
    </source>
</evidence>
<evidence type="ECO:0000256" key="2">
    <source>
        <dbReference type="ARBA" id="ARBA00022729"/>
    </source>
</evidence>
<dbReference type="PRINTS" id="PR00019">
    <property type="entry name" value="LEURICHRPT"/>
</dbReference>
<dbReference type="Pfam" id="PF13855">
    <property type="entry name" value="LRR_8"/>
    <property type="match status" value="2"/>
</dbReference>
<evidence type="ECO:0000256" key="4">
    <source>
        <dbReference type="SAM" id="SignalP"/>
    </source>
</evidence>
<protein>
    <recommendedName>
        <fullName evidence="5">LRRCT domain-containing protein</fullName>
    </recommendedName>
</protein>
<proteinExistence type="predicted"/>
<reference evidence="6" key="1">
    <citation type="submission" date="2021-11" db="EMBL/GenBank/DDBJ databases">
        <authorList>
            <person name="Schell T."/>
        </authorList>
    </citation>
    <scope>NUCLEOTIDE SEQUENCE</scope>
    <source>
        <strain evidence="6">M5</strain>
    </source>
</reference>
<dbReference type="Pfam" id="PF00560">
    <property type="entry name" value="LRR_1"/>
    <property type="match status" value="1"/>
</dbReference>
<gene>
    <name evidence="6" type="ORF">DGAL_LOCUS1707</name>
</gene>
<evidence type="ECO:0000259" key="5">
    <source>
        <dbReference type="SMART" id="SM00082"/>
    </source>
</evidence>
<feature type="signal peptide" evidence="4">
    <location>
        <begin position="1"/>
        <end position="30"/>
    </location>
</feature>
<feature type="chain" id="PRO_5035300092" description="LRRCT domain-containing protein" evidence="4">
    <location>
        <begin position="31"/>
        <end position="780"/>
    </location>
</feature>
<dbReference type="EMBL" id="CAKKLH010000021">
    <property type="protein sequence ID" value="CAH0099562.1"/>
    <property type="molecule type" value="Genomic_DNA"/>
</dbReference>
<dbReference type="SMART" id="SM00369">
    <property type="entry name" value="LRR_TYP"/>
    <property type="match status" value="6"/>
</dbReference>
<evidence type="ECO:0000313" key="7">
    <source>
        <dbReference type="Proteomes" id="UP000789390"/>
    </source>
</evidence>
<keyword evidence="3" id="KW-0677">Repeat</keyword>
<comment type="caution">
    <text evidence="6">The sequence shown here is derived from an EMBL/GenBank/DDBJ whole genome shotgun (WGS) entry which is preliminary data.</text>
</comment>
<evidence type="ECO:0000256" key="1">
    <source>
        <dbReference type="ARBA" id="ARBA00022614"/>
    </source>
</evidence>
<dbReference type="PROSITE" id="PS51450">
    <property type="entry name" value="LRR"/>
    <property type="match status" value="3"/>
</dbReference>
<evidence type="ECO:0000256" key="3">
    <source>
        <dbReference type="ARBA" id="ARBA00022737"/>
    </source>
</evidence>
<dbReference type="InterPro" id="IPR000483">
    <property type="entry name" value="Cys-rich_flank_reg_C"/>
</dbReference>
<dbReference type="SMART" id="SM00082">
    <property type="entry name" value="LRRCT"/>
    <property type="match status" value="1"/>
</dbReference>
<dbReference type="PANTHER" id="PTHR24366:SF96">
    <property type="entry name" value="LEUCINE RICH REPEAT CONTAINING 53"/>
    <property type="match status" value="1"/>
</dbReference>